<accession>A0A8S5RZL1</accession>
<evidence type="ECO:0000313" key="1">
    <source>
        <dbReference type="EMBL" id="DAF44220.1"/>
    </source>
</evidence>
<protein>
    <submittedName>
        <fullName evidence="1">Uncharacterized protein</fullName>
    </submittedName>
</protein>
<name>A0A8S5RZL1_9CAUD</name>
<sequence length="31" mass="3797">MCYYTQAFLYVLPRIKFVPSPHYLIYVNIRS</sequence>
<organism evidence="1">
    <name type="scientific">Myoviridae sp. ctNQV2</name>
    <dbReference type="NCBI Taxonomy" id="2827683"/>
    <lineage>
        <taxon>Viruses</taxon>
        <taxon>Duplodnaviria</taxon>
        <taxon>Heunggongvirae</taxon>
        <taxon>Uroviricota</taxon>
        <taxon>Caudoviricetes</taxon>
    </lineage>
</organism>
<proteinExistence type="predicted"/>
<reference evidence="1" key="1">
    <citation type="journal article" date="2021" name="Proc. Natl. Acad. Sci. U.S.A.">
        <title>A Catalog of Tens of Thousands of Viruses from Human Metagenomes Reveals Hidden Associations with Chronic Diseases.</title>
        <authorList>
            <person name="Tisza M.J."/>
            <person name="Buck C.B."/>
        </authorList>
    </citation>
    <scope>NUCLEOTIDE SEQUENCE</scope>
    <source>
        <strain evidence="1">CtNQV2</strain>
    </source>
</reference>
<dbReference type="EMBL" id="BK032510">
    <property type="protein sequence ID" value="DAF44220.1"/>
    <property type="molecule type" value="Genomic_DNA"/>
</dbReference>